<gene>
    <name evidence="1" type="primary">PXA1_1</name>
    <name evidence="1" type="ORF">DSO57_1002774</name>
</gene>
<name>A0ACC2RNI6_9FUNG</name>
<evidence type="ECO:0000313" key="2">
    <source>
        <dbReference type="Proteomes" id="UP001165960"/>
    </source>
</evidence>
<dbReference type="Proteomes" id="UP001165960">
    <property type="component" value="Unassembled WGS sequence"/>
</dbReference>
<organism evidence="1 2">
    <name type="scientific">Entomophthora muscae</name>
    <dbReference type="NCBI Taxonomy" id="34485"/>
    <lineage>
        <taxon>Eukaryota</taxon>
        <taxon>Fungi</taxon>
        <taxon>Fungi incertae sedis</taxon>
        <taxon>Zoopagomycota</taxon>
        <taxon>Entomophthoromycotina</taxon>
        <taxon>Entomophthoromycetes</taxon>
        <taxon>Entomophthorales</taxon>
        <taxon>Entomophthoraceae</taxon>
        <taxon>Entomophthora</taxon>
    </lineage>
</organism>
<evidence type="ECO:0000313" key="1">
    <source>
        <dbReference type="EMBL" id="KAJ9051639.1"/>
    </source>
</evidence>
<keyword evidence="1" id="KW-0067">ATP-binding</keyword>
<keyword evidence="1" id="KW-0547">Nucleotide-binding</keyword>
<accession>A0ACC2RNI6</accession>
<sequence>MAAQSKLLEGWAFWRQFLTSNRTVTSASVILIAFHNLWVWRRIVNSRKKPLDTSSKGPVDEKLLDSYSDLFPAKIERVGVNKQFFSQISALSTILFPKGWWRADTLSFTLIIHTIFLILRTYLSLVVARVDGLLVRDLVSRDSKKFLRSMGYWFAVAVPATYTNSMIRYLQSKLTIGFRTRMIDHCHALYLGNHLTYYKLLNLDRRIEGPDQYISADIARFCDSLAGLYSSLGKPSLDLLIFNYQLSRSIGFKSSIGIMGIYAITVSLLRKISPAFGRLAAVQTQLEGEYRGAHSRLITNAEEIAFYNGGALEKSILEKAYFKLIKHVNSVYKVRISYNMIEDFVIKYCWSAFGLVFSAIPVFKPQWLKKDVTAPRTEAPSANRTQEFITNKRLMLNLGDAGGRIMYSYKELAELAGYTHRVYTLVSTLHALRKNKYVDPIPLKGASINPDAFTLNSIKGQIVYDHDGIVLDRVPIVTPNPTNPAGGDMLVNDLSFTMERGQHLLVTGPNGVGKTGVARVLRGLWPVFRGTLKRPGPNYLFFVPQKPYLSLGNLREQIIYPHTVEEMVSDGRTDADLMKILHDVYLEYIPGREGGFDTIKEWKDVLSGGEKQRLGMARLFYHCPKFAVLDECTSAVSSDVEGLMYNHAKELGITLMTISHRPSLFKYHDHLLSLSGDSSGGYELTGIASDAERHTTLSREIQMIQDKLRDVQQWKDRLSEIKAELQIGNAPVMTSPLSSSSSG</sequence>
<reference evidence="1" key="1">
    <citation type="submission" date="2022-04" db="EMBL/GenBank/DDBJ databases">
        <title>Genome of the entomopathogenic fungus Entomophthora muscae.</title>
        <authorList>
            <person name="Elya C."/>
            <person name="Lovett B.R."/>
            <person name="Lee E."/>
            <person name="Macias A.M."/>
            <person name="Hajek A.E."/>
            <person name="De Bivort B.L."/>
            <person name="Kasson M.T."/>
            <person name="De Fine Licht H.H."/>
            <person name="Stajich J.E."/>
        </authorList>
    </citation>
    <scope>NUCLEOTIDE SEQUENCE</scope>
    <source>
        <strain evidence="1">Berkeley</strain>
    </source>
</reference>
<comment type="caution">
    <text evidence="1">The sequence shown here is derived from an EMBL/GenBank/DDBJ whole genome shotgun (WGS) entry which is preliminary data.</text>
</comment>
<proteinExistence type="predicted"/>
<keyword evidence="2" id="KW-1185">Reference proteome</keyword>
<dbReference type="EMBL" id="QTSX02007106">
    <property type="protein sequence ID" value="KAJ9051639.1"/>
    <property type="molecule type" value="Genomic_DNA"/>
</dbReference>
<protein>
    <submittedName>
        <fullName evidence="1">ATP-binding cassette long-chain fatty acid transporter pxa1</fullName>
    </submittedName>
</protein>